<sequence length="109" mass="12336">MKPLSALRAHLVAGEFEFTQHAVKRMVERNISDAEIREAGGKAFIVEDYPDDKYGPSCLLLGFTAVGRPLHIQVTRGSLGPRVKIITLYEPHSAKWLDFAERSHRYEPM</sequence>
<dbReference type="InterPro" id="IPR025354">
    <property type="entry name" value="DUF4258"/>
</dbReference>
<dbReference type="AlphaFoldDB" id="A0A450YCS8"/>
<proteinExistence type="predicted"/>
<evidence type="ECO:0008006" key="2">
    <source>
        <dbReference type="Google" id="ProtNLM"/>
    </source>
</evidence>
<gene>
    <name evidence="1" type="ORF">BECKTC1821D_GA0114238_10064</name>
</gene>
<name>A0A450YCS8_9GAMM</name>
<dbReference type="Pfam" id="PF14076">
    <property type="entry name" value="DUF4258"/>
    <property type="match status" value="1"/>
</dbReference>
<reference evidence="1" key="1">
    <citation type="submission" date="2019-02" db="EMBL/GenBank/DDBJ databases">
        <authorList>
            <person name="Gruber-Vodicka R. H."/>
            <person name="Seah K. B. B."/>
        </authorList>
    </citation>
    <scope>NUCLEOTIDE SEQUENCE</scope>
    <source>
        <strain evidence="1">BECK_BZ123</strain>
    </source>
</reference>
<dbReference type="EMBL" id="CAADFS010000006">
    <property type="protein sequence ID" value="VFK39361.1"/>
    <property type="molecule type" value="Genomic_DNA"/>
</dbReference>
<organism evidence="1">
    <name type="scientific">Candidatus Kentrum sp. TC</name>
    <dbReference type="NCBI Taxonomy" id="2126339"/>
    <lineage>
        <taxon>Bacteria</taxon>
        <taxon>Pseudomonadati</taxon>
        <taxon>Pseudomonadota</taxon>
        <taxon>Gammaproteobacteria</taxon>
        <taxon>Candidatus Kentrum</taxon>
    </lineage>
</organism>
<protein>
    <recommendedName>
        <fullName evidence="2">DUF4258 domain-containing protein</fullName>
    </recommendedName>
</protein>
<accession>A0A450YCS8</accession>
<evidence type="ECO:0000313" key="1">
    <source>
        <dbReference type="EMBL" id="VFK39361.1"/>
    </source>
</evidence>